<evidence type="ECO:0000256" key="8">
    <source>
        <dbReference type="PIRSR" id="PIRSR604808-3"/>
    </source>
</evidence>
<keyword evidence="7" id="KW-0464">Manganese</keyword>
<comment type="cofactor">
    <cofactor evidence="7">
        <name>Mg(2+)</name>
        <dbReference type="ChEBI" id="CHEBI:18420"/>
    </cofactor>
    <cofactor evidence="7">
        <name>Mn(2+)</name>
        <dbReference type="ChEBI" id="CHEBI:29035"/>
    </cofactor>
    <text evidence="7">Probably binds two magnesium or manganese ions per subunit.</text>
</comment>
<comment type="caution">
    <text evidence="10">The sequence shown here is derived from an EMBL/GenBank/DDBJ whole genome shotgun (WGS) entry which is preliminary data.</text>
</comment>
<dbReference type="GO" id="GO:0003677">
    <property type="term" value="F:DNA binding"/>
    <property type="evidence" value="ECO:0007669"/>
    <property type="project" value="InterPro"/>
</dbReference>
<comment type="similarity">
    <text evidence="2">Belongs to the DNA repair enzymes AP/ExoA family.</text>
</comment>
<keyword evidence="3 7" id="KW-0479">Metal-binding</keyword>
<feature type="binding site" evidence="7">
    <location>
        <position position="258"/>
    </location>
    <ligand>
        <name>Mg(2+)</name>
        <dbReference type="ChEBI" id="CHEBI:18420"/>
        <label>1</label>
    </ligand>
</feature>
<proteinExistence type="inferred from homology"/>
<feature type="domain" description="Endonuclease/exonuclease/phosphatase" evidence="9">
    <location>
        <begin position="6"/>
        <end position="259"/>
    </location>
</feature>
<reference evidence="10" key="1">
    <citation type="journal article" date="2021" name="PeerJ">
        <title>Extensive microbial diversity within the chicken gut microbiome revealed by metagenomics and culture.</title>
        <authorList>
            <person name="Gilroy R."/>
            <person name="Ravi A."/>
            <person name="Getino M."/>
            <person name="Pursley I."/>
            <person name="Horton D.L."/>
            <person name="Alikhan N.F."/>
            <person name="Baker D."/>
            <person name="Gharbi K."/>
            <person name="Hall N."/>
            <person name="Watson M."/>
            <person name="Adriaenssens E.M."/>
            <person name="Foster-Nyarko E."/>
            <person name="Jarju S."/>
            <person name="Secka A."/>
            <person name="Antonio M."/>
            <person name="Oren A."/>
            <person name="Chaudhuri R.R."/>
            <person name="La Ragione R."/>
            <person name="Hildebrand F."/>
            <person name="Pallen M.J."/>
        </authorList>
    </citation>
    <scope>NUCLEOTIDE SEQUENCE</scope>
    <source>
        <strain evidence="10">5032</strain>
    </source>
</reference>
<dbReference type="GO" id="GO:0008081">
    <property type="term" value="F:phosphoric diester hydrolase activity"/>
    <property type="evidence" value="ECO:0007669"/>
    <property type="project" value="TreeGrafter"/>
</dbReference>
<evidence type="ECO:0000313" key="11">
    <source>
        <dbReference type="Proteomes" id="UP000823821"/>
    </source>
</evidence>
<evidence type="ECO:0000256" key="2">
    <source>
        <dbReference type="ARBA" id="ARBA00007092"/>
    </source>
</evidence>
<sequence>MRIKLVSWNVNGLRAVSAKEEWRWFAENDAQLIALQETKALPEQLAPEVASPQGWQSHWASSMVKKGYSGVAVFSRLSPLAVHCELPEAQWQGEGRLLHLEFEQFHFFNGYFPNGGEEERDENGKPTGRFKRVPYKMGFFDAFVRYAEACRKQKPIVVCGDFNIAHRPIDLARPRQNERNTGFLPEERAFLDSFAALGYVDTFRHVHGDEAGRYSWWSYKTRAREKNIGWRIDYFFVSEELKPAIADAWIEDTVYGSDHCPVGLALELP</sequence>
<evidence type="ECO:0000256" key="5">
    <source>
        <dbReference type="ARBA" id="ARBA00022842"/>
    </source>
</evidence>
<feature type="site" description="Important for catalytic activity" evidence="8">
    <location>
        <position position="233"/>
    </location>
</feature>
<dbReference type="PROSITE" id="PS00727">
    <property type="entry name" value="AP_NUCLEASE_F1_2"/>
    <property type="match status" value="1"/>
</dbReference>
<dbReference type="NCBIfam" id="TIGR00633">
    <property type="entry name" value="xth"/>
    <property type="match status" value="1"/>
</dbReference>
<dbReference type="PANTHER" id="PTHR22748:SF6">
    <property type="entry name" value="DNA-(APURINIC OR APYRIMIDINIC SITE) ENDONUCLEASE"/>
    <property type="match status" value="1"/>
</dbReference>
<dbReference type="InterPro" id="IPR005135">
    <property type="entry name" value="Endo/exonuclease/phosphatase"/>
</dbReference>
<feature type="active site" evidence="6">
    <location>
        <position position="111"/>
    </location>
</feature>
<evidence type="ECO:0000256" key="4">
    <source>
        <dbReference type="ARBA" id="ARBA00022801"/>
    </source>
</evidence>
<dbReference type="Gene3D" id="3.60.10.10">
    <property type="entry name" value="Endonuclease/exonuclease/phosphatase"/>
    <property type="match status" value="1"/>
</dbReference>
<reference evidence="10" key="2">
    <citation type="submission" date="2021-04" db="EMBL/GenBank/DDBJ databases">
        <authorList>
            <person name="Gilroy R."/>
        </authorList>
    </citation>
    <scope>NUCLEOTIDE SEQUENCE</scope>
    <source>
        <strain evidence="10">5032</strain>
    </source>
</reference>
<feature type="binding site" evidence="7">
    <location>
        <position position="9"/>
    </location>
    <ligand>
        <name>Mg(2+)</name>
        <dbReference type="ChEBI" id="CHEBI:18420"/>
        <label>1</label>
    </ligand>
</feature>
<dbReference type="AlphaFoldDB" id="A0A9D2HMU0"/>
<feature type="binding site" evidence="7">
    <location>
        <position position="163"/>
    </location>
    <ligand>
        <name>Mg(2+)</name>
        <dbReference type="ChEBI" id="CHEBI:18420"/>
        <label>1</label>
    </ligand>
</feature>
<dbReference type="SUPFAM" id="SSF56219">
    <property type="entry name" value="DNase I-like"/>
    <property type="match status" value="1"/>
</dbReference>
<feature type="active site" description="Proton donor/acceptor" evidence="6">
    <location>
        <position position="161"/>
    </location>
</feature>
<dbReference type="GO" id="GO:0003906">
    <property type="term" value="F:DNA-(apurinic or apyrimidinic site) endonuclease activity"/>
    <property type="evidence" value="ECO:0007669"/>
    <property type="project" value="TreeGrafter"/>
</dbReference>
<feature type="binding site" evidence="7">
    <location>
        <position position="259"/>
    </location>
    <ligand>
        <name>Mg(2+)</name>
        <dbReference type="ChEBI" id="CHEBI:18420"/>
        <label>1</label>
    </ligand>
</feature>
<feature type="binding site" evidence="7">
    <location>
        <position position="161"/>
    </location>
    <ligand>
        <name>Mg(2+)</name>
        <dbReference type="ChEBI" id="CHEBI:18420"/>
        <label>1</label>
    </ligand>
</feature>
<keyword evidence="4 10" id="KW-0378">Hydrolase</keyword>
<dbReference type="EC" id="3.1.11.2" evidence="10"/>
<organism evidence="10 11">
    <name type="scientific">Candidatus Desulfovibrio intestinavium</name>
    <dbReference type="NCBI Taxonomy" id="2838534"/>
    <lineage>
        <taxon>Bacteria</taxon>
        <taxon>Pseudomonadati</taxon>
        <taxon>Thermodesulfobacteriota</taxon>
        <taxon>Desulfovibrionia</taxon>
        <taxon>Desulfovibrionales</taxon>
        <taxon>Desulfovibrionaceae</taxon>
        <taxon>Desulfovibrio</taxon>
    </lineage>
</organism>
<evidence type="ECO:0000256" key="1">
    <source>
        <dbReference type="ARBA" id="ARBA00001936"/>
    </source>
</evidence>
<dbReference type="InterPro" id="IPR004808">
    <property type="entry name" value="AP_endonuc_1"/>
</dbReference>
<gene>
    <name evidence="10" type="primary">xth</name>
    <name evidence="10" type="ORF">H9784_03945</name>
</gene>
<evidence type="ECO:0000256" key="6">
    <source>
        <dbReference type="PIRSR" id="PIRSR604808-1"/>
    </source>
</evidence>
<dbReference type="Proteomes" id="UP000823821">
    <property type="component" value="Unassembled WGS sequence"/>
</dbReference>
<dbReference type="GO" id="GO:0008311">
    <property type="term" value="F:double-stranded DNA 3'-5' DNA exonuclease activity"/>
    <property type="evidence" value="ECO:0007669"/>
    <property type="project" value="UniProtKB-EC"/>
</dbReference>
<dbReference type="PROSITE" id="PS51435">
    <property type="entry name" value="AP_NUCLEASE_F1_4"/>
    <property type="match status" value="1"/>
</dbReference>
<dbReference type="GO" id="GO:0046872">
    <property type="term" value="F:metal ion binding"/>
    <property type="evidence" value="ECO:0007669"/>
    <property type="project" value="UniProtKB-KW"/>
</dbReference>
<dbReference type="InterPro" id="IPR036691">
    <property type="entry name" value="Endo/exonu/phosph_ase_sf"/>
</dbReference>
<evidence type="ECO:0000313" key="10">
    <source>
        <dbReference type="EMBL" id="HJA78714.1"/>
    </source>
</evidence>
<dbReference type="GO" id="GO:0006284">
    <property type="term" value="P:base-excision repair"/>
    <property type="evidence" value="ECO:0007669"/>
    <property type="project" value="TreeGrafter"/>
</dbReference>
<feature type="site" description="Transition state stabilizer" evidence="8">
    <location>
        <position position="163"/>
    </location>
</feature>
<name>A0A9D2HMU0_9BACT</name>
<feature type="site" description="Interaction with DNA substrate" evidence="8">
    <location>
        <position position="259"/>
    </location>
</feature>
<keyword evidence="5 7" id="KW-0460">Magnesium</keyword>
<evidence type="ECO:0000256" key="3">
    <source>
        <dbReference type="ARBA" id="ARBA00022723"/>
    </source>
</evidence>
<dbReference type="EMBL" id="DWZD01000025">
    <property type="protein sequence ID" value="HJA78714.1"/>
    <property type="molecule type" value="Genomic_DNA"/>
</dbReference>
<evidence type="ECO:0000256" key="7">
    <source>
        <dbReference type="PIRSR" id="PIRSR604808-2"/>
    </source>
</evidence>
<dbReference type="NCBIfam" id="TIGR00195">
    <property type="entry name" value="exoDNase_III"/>
    <property type="match status" value="1"/>
</dbReference>
<dbReference type="PANTHER" id="PTHR22748">
    <property type="entry name" value="AP ENDONUCLEASE"/>
    <property type="match status" value="1"/>
</dbReference>
<feature type="binding site" evidence="7">
    <location>
        <position position="37"/>
    </location>
    <ligand>
        <name>Mg(2+)</name>
        <dbReference type="ChEBI" id="CHEBI:18420"/>
        <label>1</label>
    </ligand>
</feature>
<accession>A0A9D2HMU0</accession>
<dbReference type="Pfam" id="PF03372">
    <property type="entry name" value="Exo_endo_phos"/>
    <property type="match status" value="1"/>
</dbReference>
<evidence type="ECO:0000259" key="9">
    <source>
        <dbReference type="Pfam" id="PF03372"/>
    </source>
</evidence>
<feature type="active site" description="Proton acceptor" evidence="6">
    <location>
        <position position="259"/>
    </location>
</feature>
<comment type="cofactor">
    <cofactor evidence="1">
        <name>Mn(2+)</name>
        <dbReference type="ChEBI" id="CHEBI:29035"/>
    </cofactor>
</comment>
<protein>
    <submittedName>
        <fullName evidence="10">Exodeoxyribonuclease III</fullName>
        <ecNumber evidence="10">3.1.11.2</ecNumber>
    </submittedName>
</protein>
<dbReference type="InterPro" id="IPR020848">
    <property type="entry name" value="AP_endonuclease_F1_CS"/>
</dbReference>